<gene>
    <name evidence="2" type="ORF">LCGC14_2412180</name>
</gene>
<name>A0A0F9ELN8_9ZZZZ</name>
<proteinExistence type="predicted"/>
<dbReference type="EMBL" id="LAZR01036470">
    <property type="protein sequence ID" value="KKL24753.1"/>
    <property type="molecule type" value="Genomic_DNA"/>
</dbReference>
<protein>
    <submittedName>
        <fullName evidence="2">Uncharacterized protein</fullName>
    </submittedName>
</protein>
<evidence type="ECO:0000256" key="1">
    <source>
        <dbReference type="SAM" id="MobiDB-lite"/>
    </source>
</evidence>
<sequence length="395" mass="46655">YYAFFSKLLNLTSDAILHEYFPHPETGKIQEKFLKVYSELLQNILQLIDLQIPLNIRNDPQLVNNYVKLKTRKLRNSIVFYSEIKHELIEYATILHNSGEKFNLTTEDIYEVVNHLDIQLAQHYTQHLESPWKIGINIIKTLDIHAFLYLYNKIPVFRLIDLDDLNIQRNRQKQEIIRQILDEEKFSKLIEANRHYTTEDINKLRKEYAKKIHKASITKKITPKRPSFLDKEISLIVQKLYKSQQKKTLKKDEDQKQSETSDHTSPTHIINASTNHGSIIFTPFQLLPSEKNAELLKKLQTTKPVFDRIKYSQEYLLVTSSNELIFYSYSDKLIKQIQSLLHLVNIPNQITEYEQGFVLIIITEGVQRWKDLIGLPPMLKTQSENYFNKKKLVTR</sequence>
<accession>A0A0F9ELN8</accession>
<evidence type="ECO:0000313" key="2">
    <source>
        <dbReference type="EMBL" id="KKL24753.1"/>
    </source>
</evidence>
<comment type="caution">
    <text evidence="2">The sequence shown here is derived from an EMBL/GenBank/DDBJ whole genome shotgun (WGS) entry which is preliminary data.</text>
</comment>
<feature type="non-terminal residue" evidence="2">
    <location>
        <position position="1"/>
    </location>
</feature>
<feature type="compositionally biased region" description="Basic and acidic residues" evidence="1">
    <location>
        <begin position="250"/>
        <end position="262"/>
    </location>
</feature>
<organism evidence="2">
    <name type="scientific">marine sediment metagenome</name>
    <dbReference type="NCBI Taxonomy" id="412755"/>
    <lineage>
        <taxon>unclassified sequences</taxon>
        <taxon>metagenomes</taxon>
        <taxon>ecological metagenomes</taxon>
    </lineage>
</organism>
<reference evidence="2" key="1">
    <citation type="journal article" date="2015" name="Nature">
        <title>Complex archaea that bridge the gap between prokaryotes and eukaryotes.</title>
        <authorList>
            <person name="Spang A."/>
            <person name="Saw J.H."/>
            <person name="Jorgensen S.L."/>
            <person name="Zaremba-Niedzwiedzka K."/>
            <person name="Martijn J."/>
            <person name="Lind A.E."/>
            <person name="van Eijk R."/>
            <person name="Schleper C."/>
            <person name="Guy L."/>
            <person name="Ettema T.J."/>
        </authorList>
    </citation>
    <scope>NUCLEOTIDE SEQUENCE</scope>
</reference>
<dbReference type="AlphaFoldDB" id="A0A0F9ELN8"/>
<feature type="region of interest" description="Disordered" evidence="1">
    <location>
        <begin position="247"/>
        <end position="269"/>
    </location>
</feature>